<keyword evidence="2" id="KW-1185">Reference proteome</keyword>
<organism evidence="1 2">
    <name type="scientific">Entomomonas moraniae</name>
    <dbReference type="NCBI Taxonomy" id="2213226"/>
    <lineage>
        <taxon>Bacteria</taxon>
        <taxon>Pseudomonadati</taxon>
        <taxon>Pseudomonadota</taxon>
        <taxon>Gammaproteobacteria</taxon>
        <taxon>Pseudomonadales</taxon>
        <taxon>Pseudomonadaceae</taxon>
        <taxon>Entomomonas</taxon>
    </lineage>
</organism>
<dbReference type="PANTHER" id="PTHR11102">
    <property type="entry name" value="SEL-1-LIKE PROTEIN"/>
    <property type="match status" value="1"/>
</dbReference>
<evidence type="ECO:0000313" key="1">
    <source>
        <dbReference type="EMBL" id="AZS51228.1"/>
    </source>
</evidence>
<dbReference type="InterPro" id="IPR006597">
    <property type="entry name" value="Sel1-like"/>
</dbReference>
<proteinExistence type="predicted"/>
<accession>A0A3Q9JLV9</accession>
<dbReference type="AlphaFoldDB" id="A0A3Q9JLV9"/>
<dbReference type="Gene3D" id="1.25.40.10">
    <property type="entry name" value="Tetratricopeptide repeat domain"/>
    <property type="match status" value="1"/>
</dbReference>
<dbReference type="SUPFAM" id="SSF81901">
    <property type="entry name" value="HCP-like"/>
    <property type="match status" value="1"/>
</dbReference>
<dbReference type="KEGG" id="emo:DM558_10810"/>
<dbReference type="Pfam" id="PF08238">
    <property type="entry name" value="Sel1"/>
    <property type="match status" value="2"/>
</dbReference>
<dbReference type="InterPro" id="IPR011990">
    <property type="entry name" value="TPR-like_helical_dom_sf"/>
</dbReference>
<protein>
    <submittedName>
        <fullName evidence="1">Sel1 repeat family protein</fullName>
    </submittedName>
</protein>
<dbReference type="RefSeq" id="WP_127164001.1">
    <property type="nucleotide sequence ID" value="NZ_CP029822.1"/>
</dbReference>
<reference evidence="2" key="1">
    <citation type="submission" date="2018-06" db="EMBL/GenBank/DDBJ databases">
        <title>Complete genome of Pseudomonas insecticola strain QZS01.</title>
        <authorList>
            <person name="Wang J."/>
            <person name="Su Q."/>
        </authorList>
    </citation>
    <scope>NUCLEOTIDE SEQUENCE [LARGE SCALE GENOMIC DNA]</scope>
    <source>
        <strain evidence="2">QZS01</strain>
    </source>
</reference>
<dbReference type="Proteomes" id="UP000273143">
    <property type="component" value="Chromosome"/>
</dbReference>
<dbReference type="EMBL" id="CP029822">
    <property type="protein sequence ID" value="AZS51228.1"/>
    <property type="molecule type" value="Genomic_DNA"/>
</dbReference>
<sequence>MWLIIMGDVNKTMKYRDCKFYFLNFLFFFLSSHVLAEGISLPKATSCSLKVSPDQQAFMISQCKLAAQSGDKDAQYLLGIYYSDGKLIPPDFSEAIYWLKAASSQASVDAQVRLADMYSMGTGVAVDNLQAYVIYKIASINGSDFAMDRADVVSERLTPQELQQANYILGKAFKGYLKEINQ</sequence>
<name>A0A3Q9JLV9_9GAMM</name>
<evidence type="ECO:0000313" key="2">
    <source>
        <dbReference type="Proteomes" id="UP000273143"/>
    </source>
</evidence>
<dbReference type="SMART" id="SM00671">
    <property type="entry name" value="SEL1"/>
    <property type="match status" value="2"/>
</dbReference>
<dbReference type="InterPro" id="IPR050767">
    <property type="entry name" value="Sel1_AlgK"/>
</dbReference>
<gene>
    <name evidence="1" type="ORF">DM558_10810</name>
</gene>
<dbReference type="PANTHER" id="PTHR11102:SF160">
    <property type="entry name" value="ERAD-ASSOCIATED E3 UBIQUITIN-PROTEIN LIGASE COMPONENT HRD3"/>
    <property type="match status" value="1"/>
</dbReference>